<dbReference type="AlphaFoldDB" id="A0A432WDS8"/>
<dbReference type="PANTHER" id="PTHR30605:SF0">
    <property type="entry name" value="ANHYDRO-N-ACETYLMURAMIC ACID KINASE"/>
    <property type="match status" value="1"/>
</dbReference>
<dbReference type="PANTHER" id="PTHR30605">
    <property type="entry name" value="ANHYDRO-N-ACETYLMURAMIC ACID KINASE"/>
    <property type="match status" value="1"/>
</dbReference>
<comment type="caution">
    <text evidence="2">The sequence shown here is derived from an EMBL/GenBank/DDBJ whole genome shotgun (WGS) entry which is preliminary data.</text>
</comment>
<dbReference type="GO" id="GO:0005524">
    <property type="term" value="F:ATP binding"/>
    <property type="evidence" value="ECO:0007669"/>
    <property type="project" value="UniProtKB-UniRule"/>
</dbReference>
<keyword evidence="1" id="KW-0808">Transferase</keyword>
<dbReference type="GO" id="GO:0006040">
    <property type="term" value="P:amino sugar metabolic process"/>
    <property type="evidence" value="ECO:0007669"/>
    <property type="project" value="InterPro"/>
</dbReference>
<comment type="catalytic activity">
    <reaction evidence="1">
        <text>1,6-anhydro-N-acetyl-beta-muramate + ATP + H2O = N-acetyl-D-muramate 6-phosphate + ADP + H(+)</text>
        <dbReference type="Rhea" id="RHEA:24952"/>
        <dbReference type="ChEBI" id="CHEBI:15377"/>
        <dbReference type="ChEBI" id="CHEBI:15378"/>
        <dbReference type="ChEBI" id="CHEBI:30616"/>
        <dbReference type="ChEBI" id="CHEBI:58690"/>
        <dbReference type="ChEBI" id="CHEBI:58722"/>
        <dbReference type="ChEBI" id="CHEBI:456216"/>
        <dbReference type="EC" id="2.7.1.170"/>
    </reaction>
</comment>
<keyword evidence="1 2" id="KW-0418">Kinase</keyword>
<dbReference type="InterPro" id="IPR005338">
    <property type="entry name" value="Anhydro_N_Ac-Mur_kinase"/>
</dbReference>
<dbReference type="Gene3D" id="3.30.420.40">
    <property type="match status" value="2"/>
</dbReference>
<evidence type="ECO:0000313" key="3">
    <source>
        <dbReference type="Proteomes" id="UP000287823"/>
    </source>
</evidence>
<keyword evidence="1" id="KW-0119">Carbohydrate metabolism</keyword>
<keyword evidence="1" id="KW-0067">ATP-binding</keyword>
<comment type="pathway">
    <text evidence="1">Cell wall biogenesis; peptidoglycan recycling.</text>
</comment>
<proteinExistence type="inferred from homology"/>
<dbReference type="GO" id="GO:0009254">
    <property type="term" value="P:peptidoglycan turnover"/>
    <property type="evidence" value="ECO:0007669"/>
    <property type="project" value="UniProtKB-UniRule"/>
</dbReference>
<comment type="function">
    <text evidence="1">Catalyzes the specific phosphorylation of 1,6-anhydro-N-acetylmuramic acid (anhMurNAc) with the simultaneous cleavage of the 1,6-anhydro ring, generating MurNAc-6-P. Is required for the utilization of anhMurNAc either imported from the medium or derived from its own cell wall murein, and thus plays a role in cell wall recycling.</text>
</comment>
<sequence>MSDFYLGLMSGTSLDGLDIALCEIDENGHTSLVKSHSAPLPLTLRTHLQALTQPGTDELNIYASCDREFAAFCAQHILHFLRQADVPTSRIRAIGSHGQTVRHMPVATPAYTLQLGCASTLASLTGIDVVADFRRKDIALGGQGAPLAPAFHKAMLGGDAVSRAVLNIGGIANLTLFTEDRQTLGFDTGPGNCLLDAWYTKHHPLQGRYFDHQGSFAQSGQVHQAFLERMLEDPYFRQPAPKSTGREYFHLDWVEQKLAAEDLDPADIQRTLLELTAVTISAPLREYALRECFVCGGGVHNSALLGRLKALSPEVTFASTAELGIEPDWVEAMAFAWLAWSHIEKRPSNLPEVTGATRAAILGGYFPAN</sequence>
<evidence type="ECO:0000313" key="2">
    <source>
        <dbReference type="EMBL" id="RUO31037.1"/>
    </source>
</evidence>
<dbReference type="HAMAP" id="MF_01270">
    <property type="entry name" value="AnhMurNAc_kinase"/>
    <property type="match status" value="1"/>
</dbReference>
<dbReference type="UniPathway" id="UPA00343"/>
<dbReference type="GO" id="GO:0016773">
    <property type="term" value="F:phosphotransferase activity, alcohol group as acceptor"/>
    <property type="evidence" value="ECO:0007669"/>
    <property type="project" value="UniProtKB-UniRule"/>
</dbReference>
<protein>
    <recommendedName>
        <fullName evidence="1">Anhydro-N-acetylmuramic acid kinase</fullName>
        <ecNumber evidence="1">2.7.1.170</ecNumber>
    </recommendedName>
    <alternativeName>
        <fullName evidence="1">AnhMurNAc kinase</fullName>
    </alternativeName>
</protein>
<keyword evidence="1" id="KW-0547">Nucleotide-binding</keyword>
<dbReference type="EC" id="2.7.1.170" evidence="1"/>
<dbReference type="EMBL" id="PIPO01000005">
    <property type="protein sequence ID" value="RUO31037.1"/>
    <property type="molecule type" value="Genomic_DNA"/>
</dbReference>
<evidence type="ECO:0000256" key="1">
    <source>
        <dbReference type="HAMAP-Rule" id="MF_01270"/>
    </source>
</evidence>
<name>A0A432WDS8_9GAMM</name>
<keyword evidence="3" id="KW-1185">Reference proteome</keyword>
<feature type="binding site" evidence="1">
    <location>
        <begin position="11"/>
        <end position="18"/>
    </location>
    <ligand>
        <name>ATP</name>
        <dbReference type="ChEBI" id="CHEBI:30616"/>
    </ligand>
</feature>
<organism evidence="2 3">
    <name type="scientific">Aliidiomarina soli</name>
    <dbReference type="NCBI Taxonomy" id="1928574"/>
    <lineage>
        <taxon>Bacteria</taxon>
        <taxon>Pseudomonadati</taxon>
        <taxon>Pseudomonadota</taxon>
        <taxon>Gammaproteobacteria</taxon>
        <taxon>Alteromonadales</taxon>
        <taxon>Idiomarinaceae</taxon>
        <taxon>Aliidiomarina</taxon>
    </lineage>
</organism>
<dbReference type="Pfam" id="PF03702">
    <property type="entry name" value="AnmK"/>
    <property type="match status" value="1"/>
</dbReference>
<comment type="pathway">
    <text evidence="1">Amino-sugar metabolism; 1,6-anhydro-N-acetylmuramate degradation.</text>
</comment>
<dbReference type="RefSeq" id="WP_126799427.1">
    <property type="nucleotide sequence ID" value="NZ_PIPO01000005.1"/>
</dbReference>
<dbReference type="SUPFAM" id="SSF53067">
    <property type="entry name" value="Actin-like ATPase domain"/>
    <property type="match status" value="1"/>
</dbReference>
<dbReference type="NCBIfam" id="NF007139">
    <property type="entry name" value="PRK09585.1-3"/>
    <property type="match status" value="1"/>
</dbReference>
<comment type="similarity">
    <text evidence="1">Belongs to the anhydro-N-acetylmuramic acid kinase family.</text>
</comment>
<dbReference type="GO" id="GO:0097175">
    <property type="term" value="P:1,6-anhydro-N-acetyl-beta-muramic acid catabolic process"/>
    <property type="evidence" value="ECO:0007669"/>
    <property type="project" value="UniProtKB-UniRule"/>
</dbReference>
<dbReference type="UniPathway" id="UPA00544"/>
<reference evidence="2 3" key="1">
    <citation type="journal article" date="2011" name="Front. Microbiol.">
        <title>Genomic signatures of strain selection and enhancement in Bacillus atrophaeus var. globigii, a historical biowarfare simulant.</title>
        <authorList>
            <person name="Gibbons H.S."/>
            <person name="Broomall S.M."/>
            <person name="McNew L.A."/>
            <person name="Daligault H."/>
            <person name="Chapman C."/>
            <person name="Bruce D."/>
            <person name="Karavis M."/>
            <person name="Krepps M."/>
            <person name="McGregor P.A."/>
            <person name="Hong C."/>
            <person name="Park K.H."/>
            <person name="Akmal A."/>
            <person name="Feldman A."/>
            <person name="Lin J.S."/>
            <person name="Chang W.E."/>
            <person name="Higgs B.W."/>
            <person name="Demirev P."/>
            <person name="Lindquist J."/>
            <person name="Liem A."/>
            <person name="Fochler E."/>
            <person name="Read T.D."/>
            <person name="Tapia R."/>
            <person name="Johnson S."/>
            <person name="Bishop-Lilly K.A."/>
            <person name="Detter C."/>
            <person name="Han C."/>
            <person name="Sozhamannan S."/>
            <person name="Rosenzweig C.N."/>
            <person name="Skowronski E.W."/>
        </authorList>
    </citation>
    <scope>NUCLEOTIDE SEQUENCE [LARGE SCALE GENOMIC DNA]</scope>
    <source>
        <strain evidence="2 3">Y4G10-17</strain>
    </source>
</reference>
<dbReference type="GO" id="GO:0016301">
    <property type="term" value="F:kinase activity"/>
    <property type="evidence" value="ECO:0007669"/>
    <property type="project" value="UniProtKB-KW"/>
</dbReference>
<accession>A0A432WDS8</accession>
<dbReference type="Proteomes" id="UP000287823">
    <property type="component" value="Unassembled WGS sequence"/>
</dbReference>
<gene>
    <name evidence="1" type="primary">anmK</name>
    <name evidence="2" type="ORF">CWE14_11065</name>
</gene>
<dbReference type="InterPro" id="IPR043129">
    <property type="entry name" value="ATPase_NBD"/>
</dbReference>
<dbReference type="CDD" id="cd24050">
    <property type="entry name" value="ASKHA_NBD_ANMK"/>
    <property type="match status" value="1"/>
</dbReference>